<dbReference type="SMART" id="SM00119">
    <property type="entry name" value="HECTc"/>
    <property type="match status" value="1"/>
</dbReference>
<evidence type="ECO:0000256" key="2">
    <source>
        <dbReference type="ARBA" id="ARBA00004496"/>
    </source>
</evidence>
<keyword evidence="4" id="KW-0963">Cytoplasm</keyword>
<evidence type="ECO:0000313" key="9">
    <source>
        <dbReference type="EMBL" id="OMJ93874.1"/>
    </source>
</evidence>
<comment type="caution">
    <text evidence="9">The sequence shown here is derived from an EMBL/GenBank/DDBJ whole genome shotgun (WGS) entry which is preliminary data.</text>
</comment>
<dbReference type="Pfam" id="PF00632">
    <property type="entry name" value="HECT"/>
    <property type="match status" value="1"/>
</dbReference>
<sequence length="680" mass="79305">MSRKDSIKLAFQNAIKQMQFGCSDKFCLNPYCKADKTVNQIASEVLLLLTSSPNQDLYKSKQFIFCEPLTISFSRQSLISLDDSGIIALFSEPRSLTRNFIIESDQKFKEIDWPLVNDIYEKTEKMVQCNILKPNWLEICVEQFPNTKYQQLYIPKAILIILNHPSLIDYNNSTTILSITRFLQSCYLGFENLSKEMDVLSINQVEHIIGSLQQTLSIKIIDSTHHIDLQLLKCILDLLQCLYDSNKRYPRITFKEFYNDAVNKEINLKTDFKIWYESRNGRFRESFEENFAFSFYPWVLDCNSKSQILSFEILEIMKNELRNIARYEMITEIYARLEVRRDNLLQDTLSMIMSGDMNLKKPLKVHFLGEEGIDEGGVKKEFFQLIVKELFDPEFSMFIRYDSQQFYWFNPDTLESNVNFELVGMILGLAIYNSIILDVHLPMATYKKILGMPTGIQDLEEFNPELAKGLKDLLDFEGNVEEVFCRSFCIETEVFGQMKKHQLIENGENIPVTNENREEFVRLYVNWWLNDGIETIFNEFKNGFLKICAGDVIKWFKPQELELLICGNPVLDFKELESVTKYEGYTKDTPIIKYFWEVIHELSLEEKKKFLCFVTGSDRAPINGLGNMDLIIAKNGPDSDRLMTAHTCFNYLLLPEYQSKEKMKKLIILAIENASGFGLR</sequence>
<evidence type="ECO:0000256" key="3">
    <source>
        <dbReference type="ARBA" id="ARBA00012485"/>
    </source>
</evidence>
<keyword evidence="6 7" id="KW-0833">Ubl conjugation pathway</keyword>
<proteinExistence type="predicted"/>
<dbReference type="OrthoDB" id="409931at2759"/>
<dbReference type="CDD" id="cd00078">
    <property type="entry name" value="HECTc"/>
    <property type="match status" value="1"/>
</dbReference>
<dbReference type="SUPFAM" id="SSF56204">
    <property type="entry name" value="Hect, E3 ligase catalytic domain"/>
    <property type="match status" value="1"/>
</dbReference>
<accession>A0A1R2CXY2</accession>
<comment type="catalytic activity">
    <reaction evidence="1">
        <text>S-ubiquitinyl-[E2 ubiquitin-conjugating enzyme]-L-cysteine + [acceptor protein]-L-lysine = [E2 ubiquitin-conjugating enzyme]-L-cysteine + N(6)-ubiquitinyl-[acceptor protein]-L-lysine.</text>
        <dbReference type="EC" id="2.3.2.26"/>
    </reaction>
</comment>
<dbReference type="EMBL" id="MPUH01000035">
    <property type="protein sequence ID" value="OMJ93874.1"/>
    <property type="molecule type" value="Genomic_DNA"/>
</dbReference>
<dbReference type="GO" id="GO:0005737">
    <property type="term" value="C:cytoplasm"/>
    <property type="evidence" value="ECO:0007669"/>
    <property type="project" value="UniProtKB-SubCell"/>
</dbReference>
<dbReference type="Gene3D" id="3.30.2410.10">
    <property type="entry name" value="Hect, E3 ligase catalytic domain"/>
    <property type="match status" value="1"/>
</dbReference>
<keyword evidence="5" id="KW-0808">Transferase</keyword>
<dbReference type="Gene3D" id="3.30.2160.10">
    <property type="entry name" value="Hect, E3 ligase catalytic domain"/>
    <property type="match status" value="1"/>
</dbReference>
<dbReference type="InterPro" id="IPR035983">
    <property type="entry name" value="Hect_E3_ubiquitin_ligase"/>
</dbReference>
<dbReference type="Proteomes" id="UP000187209">
    <property type="component" value="Unassembled WGS sequence"/>
</dbReference>
<comment type="subcellular location">
    <subcellularLocation>
        <location evidence="2">Cytoplasm</location>
    </subcellularLocation>
</comment>
<evidence type="ECO:0000256" key="1">
    <source>
        <dbReference type="ARBA" id="ARBA00000885"/>
    </source>
</evidence>
<feature type="domain" description="HECT" evidence="8">
    <location>
        <begin position="355"/>
        <end position="680"/>
    </location>
</feature>
<dbReference type="EC" id="2.3.2.26" evidence="3"/>
<protein>
    <recommendedName>
        <fullName evidence="3">HECT-type E3 ubiquitin transferase</fullName>
        <ecNumber evidence="3">2.3.2.26</ecNumber>
    </recommendedName>
</protein>
<dbReference type="PANTHER" id="PTHR45700:SF8">
    <property type="entry name" value="HECT-TYPE E3 UBIQUITIN TRANSFERASE"/>
    <property type="match status" value="1"/>
</dbReference>
<gene>
    <name evidence="9" type="ORF">SteCoe_3065</name>
</gene>
<evidence type="ECO:0000256" key="7">
    <source>
        <dbReference type="PROSITE-ProRule" id="PRU00104"/>
    </source>
</evidence>
<evidence type="ECO:0000256" key="6">
    <source>
        <dbReference type="ARBA" id="ARBA00022786"/>
    </source>
</evidence>
<dbReference type="InterPro" id="IPR000569">
    <property type="entry name" value="HECT_dom"/>
</dbReference>
<evidence type="ECO:0000256" key="4">
    <source>
        <dbReference type="ARBA" id="ARBA00022490"/>
    </source>
</evidence>
<dbReference type="FunFam" id="3.30.2410.10:FF:000003">
    <property type="entry name" value="probable E3 ubiquitin-protein ligase HERC4 isoform X1"/>
    <property type="match status" value="1"/>
</dbReference>
<organism evidence="9 10">
    <name type="scientific">Stentor coeruleus</name>
    <dbReference type="NCBI Taxonomy" id="5963"/>
    <lineage>
        <taxon>Eukaryota</taxon>
        <taxon>Sar</taxon>
        <taxon>Alveolata</taxon>
        <taxon>Ciliophora</taxon>
        <taxon>Postciliodesmatophora</taxon>
        <taxon>Heterotrichea</taxon>
        <taxon>Heterotrichida</taxon>
        <taxon>Stentoridae</taxon>
        <taxon>Stentor</taxon>
    </lineage>
</organism>
<dbReference type="PROSITE" id="PS50237">
    <property type="entry name" value="HECT"/>
    <property type="match status" value="1"/>
</dbReference>
<evidence type="ECO:0000259" key="8">
    <source>
        <dbReference type="PROSITE" id="PS50237"/>
    </source>
</evidence>
<keyword evidence="10" id="KW-1185">Reference proteome</keyword>
<evidence type="ECO:0000256" key="5">
    <source>
        <dbReference type="ARBA" id="ARBA00022679"/>
    </source>
</evidence>
<dbReference type="PANTHER" id="PTHR45700">
    <property type="entry name" value="UBIQUITIN-PROTEIN LIGASE E3C"/>
    <property type="match status" value="1"/>
</dbReference>
<name>A0A1R2CXY2_9CILI</name>
<dbReference type="GO" id="GO:0061630">
    <property type="term" value="F:ubiquitin protein ligase activity"/>
    <property type="evidence" value="ECO:0007669"/>
    <property type="project" value="UniProtKB-EC"/>
</dbReference>
<dbReference type="AlphaFoldDB" id="A0A1R2CXY2"/>
<feature type="active site" description="Glycyl thioester intermediate" evidence="7">
    <location>
        <position position="648"/>
    </location>
</feature>
<dbReference type="GO" id="GO:0000209">
    <property type="term" value="P:protein polyubiquitination"/>
    <property type="evidence" value="ECO:0007669"/>
    <property type="project" value="InterPro"/>
</dbReference>
<reference evidence="9 10" key="1">
    <citation type="submission" date="2016-11" db="EMBL/GenBank/DDBJ databases">
        <title>The macronuclear genome of Stentor coeruleus: a giant cell with tiny introns.</title>
        <authorList>
            <person name="Slabodnick M."/>
            <person name="Ruby J.G."/>
            <person name="Reiff S.B."/>
            <person name="Swart E.C."/>
            <person name="Gosai S."/>
            <person name="Prabakaran S."/>
            <person name="Witkowska E."/>
            <person name="Larue G.E."/>
            <person name="Fisher S."/>
            <person name="Freeman R.M."/>
            <person name="Gunawardena J."/>
            <person name="Chu W."/>
            <person name="Stover N.A."/>
            <person name="Gregory B.D."/>
            <person name="Nowacki M."/>
            <person name="Derisi J."/>
            <person name="Roy S.W."/>
            <person name="Marshall W.F."/>
            <person name="Sood P."/>
        </authorList>
    </citation>
    <scope>NUCLEOTIDE SEQUENCE [LARGE SCALE GENOMIC DNA]</scope>
    <source>
        <strain evidence="9">WM001</strain>
    </source>
</reference>
<evidence type="ECO:0000313" key="10">
    <source>
        <dbReference type="Proteomes" id="UP000187209"/>
    </source>
</evidence>
<dbReference type="InterPro" id="IPR044611">
    <property type="entry name" value="E3A/B/C-like"/>
</dbReference>
<dbReference type="Gene3D" id="3.90.1750.10">
    <property type="entry name" value="Hect, E3 ligase catalytic domains"/>
    <property type="match status" value="1"/>
</dbReference>
<dbReference type="FunFam" id="3.30.2160.10:FF:000004">
    <property type="entry name" value="probable E3 ubiquitin-protein ligase HERC4 isoform X1"/>
    <property type="match status" value="1"/>
</dbReference>